<dbReference type="InterPro" id="IPR013154">
    <property type="entry name" value="ADH-like_N"/>
</dbReference>
<dbReference type="PROSITE" id="PS00059">
    <property type="entry name" value="ADH_ZINC"/>
    <property type="match status" value="1"/>
</dbReference>
<evidence type="ECO:0000256" key="3">
    <source>
        <dbReference type="ARBA" id="ARBA00022833"/>
    </source>
</evidence>
<organism evidence="7 8">
    <name type="scientific">Ahniella affigens</name>
    <dbReference type="NCBI Taxonomy" id="2021234"/>
    <lineage>
        <taxon>Bacteria</taxon>
        <taxon>Pseudomonadati</taxon>
        <taxon>Pseudomonadota</taxon>
        <taxon>Gammaproteobacteria</taxon>
        <taxon>Lysobacterales</taxon>
        <taxon>Rhodanobacteraceae</taxon>
        <taxon>Ahniella</taxon>
    </lineage>
</organism>
<dbReference type="RefSeq" id="WP_106892228.1">
    <property type="nucleotide sequence ID" value="NZ_CP027860.1"/>
</dbReference>
<keyword evidence="3 5" id="KW-0862">Zinc</keyword>
<evidence type="ECO:0000313" key="8">
    <source>
        <dbReference type="Proteomes" id="UP000241074"/>
    </source>
</evidence>
<proteinExistence type="inferred from homology"/>
<keyword evidence="8" id="KW-1185">Reference proteome</keyword>
<reference evidence="7 8" key="1">
    <citation type="submission" date="2018-03" db="EMBL/GenBank/DDBJ databases">
        <title>Ahniella affigens gen. nov., sp. nov., a gammaproteobacterium isolated from sandy soil near a stream.</title>
        <authorList>
            <person name="Ko Y."/>
            <person name="Kim J.-H."/>
        </authorList>
    </citation>
    <scope>NUCLEOTIDE SEQUENCE [LARGE SCALE GENOMIC DNA]</scope>
    <source>
        <strain evidence="7 8">D13</strain>
    </source>
</reference>
<dbReference type="Gene3D" id="3.90.180.10">
    <property type="entry name" value="Medium-chain alcohol dehydrogenases, catalytic domain"/>
    <property type="match status" value="1"/>
</dbReference>
<keyword evidence="4" id="KW-0560">Oxidoreductase</keyword>
<dbReference type="InterPro" id="IPR011032">
    <property type="entry name" value="GroES-like_sf"/>
</dbReference>
<dbReference type="GO" id="GO:0008106">
    <property type="term" value="F:alcohol dehydrogenase (NADP+) activity"/>
    <property type="evidence" value="ECO:0007669"/>
    <property type="project" value="UniProtKB-ARBA"/>
</dbReference>
<evidence type="ECO:0000313" key="7">
    <source>
        <dbReference type="EMBL" id="AVP98308.1"/>
    </source>
</evidence>
<evidence type="ECO:0000256" key="4">
    <source>
        <dbReference type="ARBA" id="ARBA00023002"/>
    </source>
</evidence>
<evidence type="ECO:0000256" key="1">
    <source>
        <dbReference type="ARBA" id="ARBA00001947"/>
    </source>
</evidence>
<dbReference type="Pfam" id="PF00107">
    <property type="entry name" value="ADH_zinc_N"/>
    <property type="match status" value="1"/>
</dbReference>
<dbReference type="InterPro" id="IPR036291">
    <property type="entry name" value="NAD(P)-bd_dom_sf"/>
</dbReference>
<dbReference type="GO" id="GO:0008270">
    <property type="term" value="F:zinc ion binding"/>
    <property type="evidence" value="ECO:0007669"/>
    <property type="project" value="InterPro"/>
</dbReference>
<reference evidence="7 8" key="2">
    <citation type="submission" date="2018-03" db="EMBL/GenBank/DDBJ databases">
        <authorList>
            <person name="Keele B.F."/>
        </authorList>
    </citation>
    <scope>NUCLEOTIDE SEQUENCE [LARGE SCALE GENOMIC DNA]</scope>
    <source>
        <strain evidence="7 8">D13</strain>
    </source>
</reference>
<dbReference type="SUPFAM" id="SSF51735">
    <property type="entry name" value="NAD(P)-binding Rossmann-fold domains"/>
    <property type="match status" value="1"/>
</dbReference>
<accession>A0A2P1PTY9</accession>
<feature type="domain" description="Enoyl reductase (ER)" evidence="6">
    <location>
        <begin position="32"/>
        <end position="351"/>
    </location>
</feature>
<evidence type="ECO:0000256" key="5">
    <source>
        <dbReference type="RuleBase" id="RU361277"/>
    </source>
</evidence>
<name>A0A2P1PTY9_9GAMM</name>
<sequence length="357" mass="38095">MNDTDTTGLQPIRRPEPRELDMTQAYVAAGPGAPMNVQWIDLGPLAADQVEVAVEHCGLCRSDLAMWHNEWGLTRFPFVAGHEVVGRVTRVGASARGLVPGQRVGLGWNSGSCLCCNACRSGQLQYCPDRQRLLVQGRGGFAAKVRTQWTWAFPIPDTLPAADVAPLFCAGITVFSPIRRYAQPVHRTAVVGVGGLGHLAIQFLQRFGCAVTAFVDAEGDLAQIHEFGAQRVLPSGLDAGSIRTAGPFDLILVCTGGEIDLEPYAAALAPAGRLHVLGANTRPLGFSADLLMDVGAAVGSSAIGSPGEMLEMLAFSARHRIVPMVEHLPMRALPEAIARLQAGKARYRIVLDADFES</sequence>
<gene>
    <name evidence="7" type="ORF">C7S18_14385</name>
</gene>
<dbReference type="SMART" id="SM00829">
    <property type="entry name" value="PKS_ER"/>
    <property type="match status" value="1"/>
</dbReference>
<keyword evidence="2 5" id="KW-0479">Metal-binding</keyword>
<dbReference type="SUPFAM" id="SSF50129">
    <property type="entry name" value="GroES-like"/>
    <property type="match status" value="1"/>
</dbReference>
<dbReference type="PANTHER" id="PTHR42683">
    <property type="entry name" value="ALDEHYDE REDUCTASE"/>
    <property type="match status" value="1"/>
</dbReference>
<dbReference type="InterPro" id="IPR047109">
    <property type="entry name" value="CAD-like"/>
</dbReference>
<dbReference type="InterPro" id="IPR020843">
    <property type="entry name" value="ER"/>
</dbReference>
<dbReference type="OrthoDB" id="9771084at2"/>
<dbReference type="InterPro" id="IPR013149">
    <property type="entry name" value="ADH-like_C"/>
</dbReference>
<comment type="similarity">
    <text evidence="5">Belongs to the zinc-containing alcohol dehydrogenase family.</text>
</comment>
<dbReference type="Proteomes" id="UP000241074">
    <property type="component" value="Chromosome"/>
</dbReference>
<dbReference type="CDD" id="cd05283">
    <property type="entry name" value="CAD1"/>
    <property type="match status" value="1"/>
</dbReference>
<dbReference type="Pfam" id="PF08240">
    <property type="entry name" value="ADH_N"/>
    <property type="match status" value="1"/>
</dbReference>
<protein>
    <submittedName>
        <fullName evidence="7">Alcohol dehydrogenase</fullName>
    </submittedName>
</protein>
<evidence type="ECO:0000256" key="2">
    <source>
        <dbReference type="ARBA" id="ARBA00022723"/>
    </source>
</evidence>
<dbReference type="Gene3D" id="3.40.50.720">
    <property type="entry name" value="NAD(P)-binding Rossmann-like Domain"/>
    <property type="match status" value="1"/>
</dbReference>
<dbReference type="EMBL" id="CP027860">
    <property type="protein sequence ID" value="AVP98308.1"/>
    <property type="molecule type" value="Genomic_DNA"/>
</dbReference>
<dbReference type="FunFam" id="3.40.50.720:FF:000022">
    <property type="entry name" value="Cinnamyl alcohol dehydrogenase"/>
    <property type="match status" value="1"/>
</dbReference>
<dbReference type="InterPro" id="IPR002328">
    <property type="entry name" value="ADH_Zn_CS"/>
</dbReference>
<evidence type="ECO:0000259" key="6">
    <source>
        <dbReference type="SMART" id="SM00829"/>
    </source>
</evidence>
<dbReference type="AlphaFoldDB" id="A0A2P1PTY9"/>
<comment type="cofactor">
    <cofactor evidence="1 5">
        <name>Zn(2+)</name>
        <dbReference type="ChEBI" id="CHEBI:29105"/>
    </cofactor>
</comment>
<dbReference type="KEGG" id="xba:C7S18_14385"/>